<accession>A0ABY5D8F9</accession>
<dbReference type="Proteomes" id="UP001055940">
    <property type="component" value="Chromosome"/>
</dbReference>
<reference evidence="1" key="1">
    <citation type="submission" date="2022-06" db="EMBL/GenBank/DDBJ databases">
        <authorList>
            <person name="Ping M."/>
        </authorList>
    </citation>
    <scope>NUCLEOTIDE SEQUENCE</scope>
    <source>
        <strain evidence="1">JCM11759T</strain>
    </source>
</reference>
<dbReference type="EMBL" id="CP099837">
    <property type="protein sequence ID" value="USY19523.1"/>
    <property type="molecule type" value="Genomic_DNA"/>
</dbReference>
<sequence>MGYVIALFAVLARLFRPTRGAHTSPFSALRELAFEARRIRSGRVRRYAQTLPAADGREVPVPLVPAPRRPADDLPRTLLPVPRDYVPVVDTDAVPEPADIVRGFYREHERKEALRRADASRLGVAVLSEIASHRAEVA</sequence>
<evidence type="ECO:0000313" key="2">
    <source>
        <dbReference type="Proteomes" id="UP001055940"/>
    </source>
</evidence>
<gene>
    <name evidence="1" type="ORF">NE857_30515</name>
</gene>
<dbReference type="RefSeq" id="WP_254418731.1">
    <property type="nucleotide sequence ID" value="NZ_BAAAJB010000092.1"/>
</dbReference>
<evidence type="ECO:0000313" key="1">
    <source>
        <dbReference type="EMBL" id="USY19523.1"/>
    </source>
</evidence>
<keyword evidence="2" id="KW-1185">Reference proteome</keyword>
<proteinExistence type="predicted"/>
<protein>
    <submittedName>
        <fullName evidence="1">Uncharacterized protein</fullName>
    </submittedName>
</protein>
<name>A0ABY5D8F9_9ACTN</name>
<organism evidence="1 2">
    <name type="scientific">Nocardiopsis exhalans</name>
    <dbReference type="NCBI Taxonomy" id="163604"/>
    <lineage>
        <taxon>Bacteria</taxon>
        <taxon>Bacillati</taxon>
        <taxon>Actinomycetota</taxon>
        <taxon>Actinomycetes</taxon>
        <taxon>Streptosporangiales</taxon>
        <taxon>Nocardiopsidaceae</taxon>
        <taxon>Nocardiopsis</taxon>
    </lineage>
</organism>